<dbReference type="RefSeq" id="WP_282590442.1">
    <property type="nucleotide sequence ID" value="NZ_JAPAAF010000003.1"/>
</dbReference>
<reference evidence="3" key="1">
    <citation type="submission" date="2022-10" db="EMBL/GenBank/DDBJ databases">
        <title>Gaoshiqiia sediminis gen. nov., sp. nov., isolated from coastal sediment.</title>
        <authorList>
            <person name="Yu W.X."/>
            <person name="Mu D.S."/>
            <person name="Du J.Z."/>
            <person name="Liang Y.Q."/>
        </authorList>
    </citation>
    <scope>NUCLEOTIDE SEQUENCE</scope>
    <source>
        <strain evidence="3">A06</strain>
    </source>
</reference>
<gene>
    <name evidence="3" type="ORF">N2K84_03760</name>
</gene>
<dbReference type="PANTHER" id="PTHR43301">
    <property type="entry name" value="ARABINAN ENDO-1,5-ALPHA-L-ARABINOSIDASE"/>
    <property type="match status" value="1"/>
</dbReference>
<sequence length="312" mass="35640">MMKRAYLFLLVLLAGLVSCQQASEKEYYVFTTFREPADKGLFLAYSEDGYHWSDLGGPYLAPEIGNQKVMRDPSVVQGPDGTFHMVWTSSWRGDLGFGYASTTDFINWSEQQFIEVMTDTSTVNVWAPELFYDDGGERFIIIWASTIPFKFEKGEEEERNNHRMYYTTTRDFKTFTETKLFLDPGFSVIDCVIVKRKKDDYVLVLKDNTRPNRNISVAFGKSPLGPFDNYSEPFTGFLTEGPTAVKIGNDYLIYYDSYGDKSYRAVKTSDFTVFTDISGDISLPEGHKHGTIVKVSKDVIDKLLQAKSEKFQ</sequence>
<keyword evidence="4" id="KW-1185">Reference proteome</keyword>
<keyword evidence="1" id="KW-0732">Signal</keyword>
<organism evidence="3 4">
    <name type="scientific">Gaoshiqia sediminis</name>
    <dbReference type="NCBI Taxonomy" id="2986998"/>
    <lineage>
        <taxon>Bacteria</taxon>
        <taxon>Pseudomonadati</taxon>
        <taxon>Bacteroidota</taxon>
        <taxon>Bacteroidia</taxon>
        <taxon>Marinilabiliales</taxon>
        <taxon>Prolixibacteraceae</taxon>
        <taxon>Gaoshiqia</taxon>
    </lineage>
</organism>
<accession>A0AA42C8Z6</accession>
<name>A0AA42C8Z6_9BACT</name>
<feature type="chain" id="PRO_5041417051" evidence="1">
    <location>
        <begin position="23"/>
        <end position="312"/>
    </location>
</feature>
<dbReference type="CDD" id="cd08983">
    <property type="entry name" value="GH43_Bt3655-like"/>
    <property type="match status" value="1"/>
</dbReference>
<evidence type="ECO:0000313" key="4">
    <source>
        <dbReference type="Proteomes" id="UP001163821"/>
    </source>
</evidence>
<feature type="domain" description="Arabinosidase BT-3657-like N-terminal" evidence="2">
    <location>
        <begin position="28"/>
        <end position="137"/>
    </location>
</feature>
<dbReference type="InterPro" id="IPR023296">
    <property type="entry name" value="Glyco_hydro_beta-prop_sf"/>
</dbReference>
<evidence type="ECO:0000313" key="3">
    <source>
        <dbReference type="EMBL" id="MCW0481832.1"/>
    </source>
</evidence>
<proteinExistence type="predicted"/>
<dbReference type="Proteomes" id="UP001163821">
    <property type="component" value="Unassembled WGS sequence"/>
</dbReference>
<dbReference type="Gene3D" id="2.115.10.20">
    <property type="entry name" value="Glycosyl hydrolase domain, family 43"/>
    <property type="match status" value="2"/>
</dbReference>
<dbReference type="InterPro" id="IPR055133">
    <property type="entry name" value="BT_3657-like_N"/>
</dbReference>
<feature type="signal peptide" evidence="1">
    <location>
        <begin position="1"/>
        <end position="22"/>
    </location>
</feature>
<dbReference type="PROSITE" id="PS51257">
    <property type="entry name" value="PROKAR_LIPOPROTEIN"/>
    <property type="match status" value="1"/>
</dbReference>
<evidence type="ECO:0000259" key="2">
    <source>
        <dbReference type="Pfam" id="PF22847"/>
    </source>
</evidence>
<dbReference type="GO" id="GO:0016787">
    <property type="term" value="F:hydrolase activity"/>
    <property type="evidence" value="ECO:0007669"/>
    <property type="project" value="UniProtKB-KW"/>
</dbReference>
<protein>
    <submittedName>
        <fullName evidence="3">Glycoside hydrolase family 43 protein</fullName>
    </submittedName>
</protein>
<dbReference type="AlphaFoldDB" id="A0AA42C8Z6"/>
<dbReference type="SUPFAM" id="SSF75005">
    <property type="entry name" value="Arabinanase/levansucrase/invertase"/>
    <property type="match status" value="1"/>
</dbReference>
<keyword evidence="3" id="KW-0378">Hydrolase</keyword>
<comment type="caution">
    <text evidence="3">The sequence shown here is derived from an EMBL/GenBank/DDBJ whole genome shotgun (WGS) entry which is preliminary data.</text>
</comment>
<dbReference type="Pfam" id="PF22847">
    <property type="entry name" value="BT_3657-like_N"/>
    <property type="match status" value="1"/>
</dbReference>
<dbReference type="PANTHER" id="PTHR43301:SF3">
    <property type="entry name" value="ARABINAN ENDO-1,5-ALPHA-L-ARABINOSIDASE A-RELATED"/>
    <property type="match status" value="1"/>
</dbReference>
<evidence type="ECO:0000256" key="1">
    <source>
        <dbReference type="SAM" id="SignalP"/>
    </source>
</evidence>
<dbReference type="EMBL" id="JAPAAF010000003">
    <property type="protein sequence ID" value="MCW0481832.1"/>
    <property type="molecule type" value="Genomic_DNA"/>
</dbReference>
<dbReference type="InterPro" id="IPR050727">
    <property type="entry name" value="GH43_arabinanases"/>
</dbReference>